<dbReference type="PROSITE" id="PS50022">
    <property type="entry name" value="FA58C_3"/>
    <property type="match status" value="1"/>
</dbReference>
<name>A0A1I1V2U1_9BACL</name>
<evidence type="ECO:0000256" key="1">
    <source>
        <dbReference type="ARBA" id="ARBA00006865"/>
    </source>
</evidence>
<evidence type="ECO:0000256" key="2">
    <source>
        <dbReference type="SAM" id="MobiDB-lite"/>
    </source>
</evidence>
<dbReference type="InterPro" id="IPR008979">
    <property type="entry name" value="Galactose-bd-like_sf"/>
</dbReference>
<dbReference type="SUPFAM" id="SSF49785">
    <property type="entry name" value="Galactose-binding domain-like"/>
    <property type="match status" value="2"/>
</dbReference>
<evidence type="ECO:0000259" key="4">
    <source>
        <dbReference type="PROSITE" id="PS51762"/>
    </source>
</evidence>
<gene>
    <name evidence="5" type="ORF">SAMN05216378_1363</name>
</gene>
<dbReference type="PROSITE" id="PS51762">
    <property type="entry name" value="GH16_2"/>
    <property type="match status" value="1"/>
</dbReference>
<evidence type="ECO:0000313" key="5">
    <source>
        <dbReference type="EMBL" id="SFD77224.1"/>
    </source>
</evidence>
<keyword evidence="6" id="KW-1185">Reference proteome</keyword>
<dbReference type="EMBL" id="FOMT01000001">
    <property type="protein sequence ID" value="SFD77224.1"/>
    <property type="molecule type" value="Genomic_DNA"/>
</dbReference>
<comment type="similarity">
    <text evidence="1">Belongs to the glycosyl hydrolase 16 family.</text>
</comment>
<feature type="compositionally biased region" description="Polar residues" evidence="2">
    <location>
        <begin position="163"/>
        <end position="178"/>
    </location>
</feature>
<dbReference type="InterPro" id="IPR013320">
    <property type="entry name" value="ConA-like_dom_sf"/>
</dbReference>
<dbReference type="CDD" id="cd08023">
    <property type="entry name" value="GH16_laminarinase_like"/>
    <property type="match status" value="1"/>
</dbReference>
<dbReference type="Pfam" id="PF00722">
    <property type="entry name" value="Glyco_hydro_16"/>
    <property type="match status" value="1"/>
</dbReference>
<dbReference type="Pfam" id="PF22633">
    <property type="entry name" value="F5_F8_type_C_2"/>
    <property type="match status" value="1"/>
</dbReference>
<organism evidence="5 6">
    <name type="scientific">Paenibacillus catalpae</name>
    <dbReference type="NCBI Taxonomy" id="1045775"/>
    <lineage>
        <taxon>Bacteria</taxon>
        <taxon>Bacillati</taxon>
        <taxon>Bacillota</taxon>
        <taxon>Bacilli</taxon>
        <taxon>Bacillales</taxon>
        <taxon>Paenibacillaceae</taxon>
        <taxon>Paenibacillus</taxon>
    </lineage>
</organism>
<evidence type="ECO:0000313" key="6">
    <source>
        <dbReference type="Proteomes" id="UP000198855"/>
    </source>
</evidence>
<dbReference type="Gene3D" id="2.60.120.200">
    <property type="match status" value="1"/>
</dbReference>
<dbReference type="InterPro" id="IPR000421">
    <property type="entry name" value="FA58C"/>
</dbReference>
<dbReference type="Pfam" id="PF00754">
    <property type="entry name" value="F5_F8_type_C"/>
    <property type="match status" value="1"/>
</dbReference>
<accession>A0A1I1V2U1</accession>
<dbReference type="InterPro" id="IPR050546">
    <property type="entry name" value="Glycosyl_Hydrlase_16"/>
</dbReference>
<reference evidence="6" key="1">
    <citation type="submission" date="2016-10" db="EMBL/GenBank/DDBJ databases">
        <authorList>
            <person name="Varghese N."/>
            <person name="Submissions S."/>
        </authorList>
    </citation>
    <scope>NUCLEOTIDE SEQUENCE [LARGE SCALE GENOMIC DNA]</scope>
    <source>
        <strain evidence="6">CGMCC 1.10784</strain>
    </source>
</reference>
<sequence>MRSKGFWAKKMLLPAVIVSVFTAILFSGYPIYAFDTTATVTASYTYFMDQADDVNDGVLSYDDTPHNRWTAYESPNATDWVQTDFGSMMTRSSTDIYLYDDGGGVKVPSSYNVQYWNGTAWTNAAGQSKTPAAPAGNQLNKVTFTPVSASKFRVVFTHQSGSKSGVTEISYGSDSSVPPTDPPASALAGTASASYTFASDSAAQANDGIISYNDSPRNRWTSYQSPNATDWLQTDLNASASVSKAEIYLYDDGGGVKAPSSYNVQYWNGSSWTNASNQSKSPAAPTGSQMNTVTFTPVTTSKLRIVFTPQAGASSGVTEIKYYGSTDTTTPPGNYPEYQLSVVSPSYGASINGTVTIKFYAPGMQNVWARSWHQPDTANPNPNGYDSWFARVTPDADGYGEVTFPANQFPHGPVTVVLSSWDSPEGNPNYTRSDNCYLQLYNEGGVTWKQGIPSAPSQASGMSVLFQDDFTGPLSASRTGAGATYATAKPDAPNGTEFGEAIFADYGSANNPFAILGNQYLRIRASKAPAGTVDPMGWNRTYTGGLLSSVRTDGTGVAATYGYFEARILMPAGKGTWPAFWLMSQNSISQGVPSTAEIDTVEAYGQDPSGACQAKHWWSGNPEMHDTHCSSSNFAFGDNASIWHIYGTKITPTDTIYYIDNVEVWRHSTFEQAKTPMYFMLNLALGGGWPIDLSRYNNQVDMFVDYVRVFQ</sequence>
<dbReference type="RefSeq" id="WP_091182564.1">
    <property type="nucleotide sequence ID" value="NZ_FOMT01000001.1"/>
</dbReference>
<dbReference type="AlphaFoldDB" id="A0A1I1V2U1"/>
<dbReference type="PANTHER" id="PTHR10963">
    <property type="entry name" value="GLYCOSYL HYDROLASE-RELATED"/>
    <property type="match status" value="1"/>
</dbReference>
<dbReference type="GO" id="GO:0005975">
    <property type="term" value="P:carbohydrate metabolic process"/>
    <property type="evidence" value="ECO:0007669"/>
    <property type="project" value="InterPro"/>
</dbReference>
<proteinExistence type="inferred from homology"/>
<evidence type="ECO:0000259" key="3">
    <source>
        <dbReference type="PROSITE" id="PS50022"/>
    </source>
</evidence>
<dbReference type="Gene3D" id="2.60.120.260">
    <property type="entry name" value="Galactose-binding domain-like"/>
    <property type="match status" value="2"/>
</dbReference>
<feature type="region of interest" description="Disordered" evidence="2">
    <location>
        <begin position="163"/>
        <end position="185"/>
    </location>
</feature>
<feature type="domain" description="GH16" evidence="4">
    <location>
        <begin position="446"/>
        <end position="711"/>
    </location>
</feature>
<protein>
    <submittedName>
        <fullName evidence="5">Beta-glucanase, GH16 family</fullName>
    </submittedName>
</protein>
<dbReference type="STRING" id="1045775.SAMN05216378_1363"/>
<dbReference type="GO" id="GO:0004553">
    <property type="term" value="F:hydrolase activity, hydrolyzing O-glycosyl compounds"/>
    <property type="evidence" value="ECO:0007669"/>
    <property type="project" value="InterPro"/>
</dbReference>
<dbReference type="OrthoDB" id="9761789at2"/>
<dbReference type="PANTHER" id="PTHR10963:SF55">
    <property type="entry name" value="GLYCOSIDE HYDROLASE FAMILY 16 PROTEIN"/>
    <property type="match status" value="1"/>
</dbReference>
<dbReference type="SUPFAM" id="SSF49899">
    <property type="entry name" value="Concanavalin A-like lectins/glucanases"/>
    <property type="match status" value="1"/>
</dbReference>
<feature type="domain" description="F5/8 type C" evidence="3">
    <location>
        <begin position="166"/>
        <end position="325"/>
    </location>
</feature>
<dbReference type="Proteomes" id="UP000198855">
    <property type="component" value="Unassembled WGS sequence"/>
</dbReference>
<dbReference type="InterPro" id="IPR000757">
    <property type="entry name" value="Beta-glucanase-like"/>
</dbReference>